<keyword evidence="1" id="KW-0001">2Fe-2S</keyword>
<evidence type="ECO:0000256" key="1">
    <source>
        <dbReference type="ARBA" id="ARBA00022714"/>
    </source>
</evidence>
<keyword evidence="8" id="KW-1185">Reference proteome</keyword>
<evidence type="ECO:0000256" key="2">
    <source>
        <dbReference type="ARBA" id="ARBA00022723"/>
    </source>
</evidence>
<sequence>MKRDGDHISFWQNHQYQNENKKPIVNDFDTIIVGAGITGLTLAVELQKRGQKCLILEQQEPGFGTTGGTTAHLNNFFDESYDNIISKFGEDKAQTIADHAKKAKDIVRSNVQQFNIDCDYEECNFYLFSAEKKQDKMVDNILDAHQKLDVETHYVSQIPFSINFRKAIEITGQAQFHPMRYIGGLAEVFERRGGLLLTKRRVKKYEKLNDTISITTANGEVFTAGSLVWATHIPPGNNRFNILLAPYRSYALSAKIRFTPEKMAQAADLYDPYHYFRYHRKDENNYLIIGGFDHKTGQEKDTTKPFKDLENYTRENFDIEEITHQWSSQFYVPVDGLPYIGKMPGEENMYVATGYNGNGMTWGTLASEIIADLIQRKDNELAEIVSPSRIEIQASATTAIQENVNAVFHLVTDRFMADSKAELDEIPKGEGKVIQYQGDQVAVYREDTGGFVFVSAICPHMGCTVQFNTAEKSWDCPCHGSRFDTDGNLMNMPATEGLQKCTPLNKS</sequence>
<evidence type="ECO:0000313" key="7">
    <source>
        <dbReference type="EMBL" id="RCU44764.1"/>
    </source>
</evidence>
<accession>A0A368N5A4</accession>
<dbReference type="PANTHER" id="PTHR13847">
    <property type="entry name" value="SARCOSINE DEHYDROGENASE-RELATED"/>
    <property type="match status" value="1"/>
</dbReference>
<evidence type="ECO:0000313" key="8">
    <source>
        <dbReference type="Proteomes" id="UP000252172"/>
    </source>
</evidence>
<dbReference type="InterPro" id="IPR036188">
    <property type="entry name" value="FAD/NAD-bd_sf"/>
</dbReference>
<dbReference type="GO" id="GO:0051537">
    <property type="term" value="F:2 iron, 2 sulfur cluster binding"/>
    <property type="evidence" value="ECO:0007669"/>
    <property type="project" value="UniProtKB-KW"/>
</dbReference>
<dbReference type="GO" id="GO:0005737">
    <property type="term" value="C:cytoplasm"/>
    <property type="evidence" value="ECO:0007669"/>
    <property type="project" value="TreeGrafter"/>
</dbReference>
<gene>
    <name evidence="7" type="ORF">DQ356_00655</name>
</gene>
<dbReference type="EMBL" id="QPIE01000001">
    <property type="protein sequence ID" value="RCU44764.1"/>
    <property type="molecule type" value="Genomic_DNA"/>
</dbReference>
<keyword evidence="3" id="KW-0408">Iron</keyword>
<dbReference type="Proteomes" id="UP000252172">
    <property type="component" value="Unassembled WGS sequence"/>
</dbReference>
<dbReference type="InterPro" id="IPR017941">
    <property type="entry name" value="Rieske_2Fe-2S"/>
</dbReference>
<comment type="caution">
    <text evidence="7">The sequence shown here is derived from an EMBL/GenBank/DDBJ whole genome shotgun (WGS) entry which is preliminary data.</text>
</comment>
<dbReference type="SUPFAM" id="SSF51905">
    <property type="entry name" value="FAD/NAD(P)-binding domain"/>
    <property type="match status" value="1"/>
</dbReference>
<dbReference type="RefSeq" id="WP_114302539.1">
    <property type="nucleotide sequence ID" value="NZ_QPIE01000001.1"/>
</dbReference>
<keyword evidence="5" id="KW-1015">Disulfide bond</keyword>
<organism evidence="7 8">
    <name type="scientific">Chryseobacterium lacus</name>
    <dbReference type="NCBI Taxonomy" id="2058346"/>
    <lineage>
        <taxon>Bacteria</taxon>
        <taxon>Pseudomonadati</taxon>
        <taxon>Bacteroidota</taxon>
        <taxon>Flavobacteriia</taxon>
        <taxon>Flavobacteriales</taxon>
        <taxon>Weeksellaceae</taxon>
        <taxon>Chryseobacterium group</taxon>
        <taxon>Chryseobacterium</taxon>
    </lineage>
</organism>
<dbReference type="PROSITE" id="PS51296">
    <property type="entry name" value="RIESKE"/>
    <property type="match status" value="1"/>
</dbReference>
<feature type="domain" description="Rieske" evidence="6">
    <location>
        <begin position="418"/>
        <end position="499"/>
    </location>
</feature>
<dbReference type="PRINTS" id="PR00162">
    <property type="entry name" value="RIESKE"/>
</dbReference>
<dbReference type="Pfam" id="PF00355">
    <property type="entry name" value="Rieske"/>
    <property type="match status" value="1"/>
</dbReference>
<dbReference type="InterPro" id="IPR005805">
    <property type="entry name" value="Rieske_Fe-S_prot_C"/>
</dbReference>
<dbReference type="AlphaFoldDB" id="A0A368N5A4"/>
<keyword evidence="2" id="KW-0479">Metal-binding</keyword>
<name>A0A368N5A4_9FLAO</name>
<evidence type="ECO:0000256" key="3">
    <source>
        <dbReference type="ARBA" id="ARBA00023004"/>
    </source>
</evidence>
<evidence type="ECO:0000256" key="4">
    <source>
        <dbReference type="ARBA" id="ARBA00023014"/>
    </source>
</evidence>
<keyword evidence="4" id="KW-0411">Iron-sulfur</keyword>
<evidence type="ECO:0000259" key="6">
    <source>
        <dbReference type="PROSITE" id="PS51296"/>
    </source>
</evidence>
<evidence type="ECO:0000256" key="5">
    <source>
        <dbReference type="ARBA" id="ARBA00023157"/>
    </source>
</evidence>
<dbReference type="SUPFAM" id="SSF50022">
    <property type="entry name" value="ISP domain"/>
    <property type="match status" value="1"/>
</dbReference>
<dbReference type="Gene3D" id="3.30.9.10">
    <property type="entry name" value="D-Amino Acid Oxidase, subunit A, domain 2"/>
    <property type="match status" value="1"/>
</dbReference>
<dbReference type="InterPro" id="IPR036922">
    <property type="entry name" value="Rieske_2Fe-2S_sf"/>
</dbReference>
<dbReference type="Gene3D" id="3.50.50.60">
    <property type="entry name" value="FAD/NAD(P)-binding domain"/>
    <property type="match status" value="1"/>
</dbReference>
<dbReference type="Pfam" id="PF01266">
    <property type="entry name" value="DAO"/>
    <property type="match status" value="1"/>
</dbReference>
<dbReference type="PANTHER" id="PTHR13847:SF281">
    <property type="entry name" value="FAD DEPENDENT OXIDOREDUCTASE DOMAIN-CONTAINING PROTEIN"/>
    <property type="match status" value="1"/>
</dbReference>
<proteinExistence type="predicted"/>
<dbReference type="Gene3D" id="2.102.10.10">
    <property type="entry name" value="Rieske [2Fe-2S] iron-sulphur domain"/>
    <property type="match status" value="1"/>
</dbReference>
<dbReference type="InterPro" id="IPR006076">
    <property type="entry name" value="FAD-dep_OxRdtase"/>
</dbReference>
<protein>
    <submittedName>
        <fullName evidence="7">FAD-dependent oxidoreductase</fullName>
    </submittedName>
</protein>
<dbReference type="OrthoDB" id="9767869at2"/>
<dbReference type="GO" id="GO:0016020">
    <property type="term" value="C:membrane"/>
    <property type="evidence" value="ECO:0007669"/>
    <property type="project" value="InterPro"/>
</dbReference>
<dbReference type="GO" id="GO:0046872">
    <property type="term" value="F:metal ion binding"/>
    <property type="evidence" value="ECO:0007669"/>
    <property type="project" value="UniProtKB-KW"/>
</dbReference>
<reference evidence="7 8" key="1">
    <citation type="submission" date="2018-07" db="EMBL/GenBank/DDBJ databases">
        <title>Chryseobacterium lacus sp. nov., isolated from lake water.</title>
        <authorList>
            <person name="Li C.-M."/>
        </authorList>
    </citation>
    <scope>NUCLEOTIDE SEQUENCE [LARGE SCALE GENOMIC DNA]</scope>
    <source>
        <strain evidence="7 8">YLOS41</strain>
    </source>
</reference>